<dbReference type="Gene3D" id="3.10.10.10">
    <property type="entry name" value="HIV Type 1 Reverse Transcriptase, subunit A, domain 1"/>
    <property type="match status" value="1"/>
</dbReference>
<dbReference type="Gene3D" id="3.30.70.270">
    <property type="match status" value="1"/>
</dbReference>
<proteinExistence type="predicted"/>
<dbReference type="Proteomes" id="UP001190700">
    <property type="component" value="Unassembled WGS sequence"/>
</dbReference>
<evidence type="ECO:0000313" key="1">
    <source>
        <dbReference type="EMBL" id="KAK3241605.1"/>
    </source>
</evidence>
<dbReference type="InterPro" id="IPR043128">
    <property type="entry name" value="Rev_trsase/Diguanyl_cyclase"/>
</dbReference>
<protein>
    <submittedName>
        <fullName evidence="1">Uncharacterized protein</fullName>
    </submittedName>
</protein>
<comment type="caution">
    <text evidence="1">The sequence shown here is derived from an EMBL/GenBank/DDBJ whole genome shotgun (WGS) entry which is preliminary data.</text>
</comment>
<gene>
    <name evidence="1" type="ORF">CYMTET_48651</name>
</gene>
<dbReference type="AlphaFoldDB" id="A0AAE0BTK1"/>
<evidence type="ECO:0000313" key="2">
    <source>
        <dbReference type="Proteomes" id="UP001190700"/>
    </source>
</evidence>
<name>A0AAE0BTK1_9CHLO</name>
<keyword evidence="2" id="KW-1185">Reference proteome</keyword>
<dbReference type="EMBL" id="LGRX02033363">
    <property type="protein sequence ID" value="KAK3241605.1"/>
    <property type="molecule type" value="Genomic_DNA"/>
</dbReference>
<accession>A0AAE0BTK1</accession>
<dbReference type="SUPFAM" id="SSF56672">
    <property type="entry name" value="DNA/RNA polymerases"/>
    <property type="match status" value="1"/>
</dbReference>
<organism evidence="1 2">
    <name type="scientific">Cymbomonas tetramitiformis</name>
    <dbReference type="NCBI Taxonomy" id="36881"/>
    <lineage>
        <taxon>Eukaryota</taxon>
        <taxon>Viridiplantae</taxon>
        <taxon>Chlorophyta</taxon>
        <taxon>Pyramimonadophyceae</taxon>
        <taxon>Pyramimonadales</taxon>
        <taxon>Pyramimonadaceae</taxon>
        <taxon>Cymbomonas</taxon>
    </lineage>
</organism>
<dbReference type="InterPro" id="IPR043502">
    <property type="entry name" value="DNA/RNA_pol_sf"/>
</dbReference>
<sequence length="283" mass="31492">MHFASRDEWLQGEVVCKSKIKAETPDNGEDTAVGPPVQAVPPQPEVDLLQTLVQQEQQMAAMVKQMKKLNSKIESDMLNKKTSSSMNSSGSAVERQLRGCMDRQRRALDHGMPLQDLTGEPAKAATPGAKTAGIILFNLEDGYHYLGIDPDFQKFTQFDVLGTLYQCTALPFSWNDSLRLFVKFMRLLVECGECLQTSEASRDRAEIQCPRSGAVRQRWEVQRRAGGAALGGAGPRGTRVLPYMDDHLPLASSTEEAYELQDRVERILNRPGLRRNEIRGVTA</sequence>
<reference evidence="1 2" key="1">
    <citation type="journal article" date="2015" name="Genome Biol. Evol.">
        <title>Comparative Genomics of a Bacterivorous Green Alga Reveals Evolutionary Causalities and Consequences of Phago-Mixotrophic Mode of Nutrition.</title>
        <authorList>
            <person name="Burns J.A."/>
            <person name="Paasch A."/>
            <person name="Narechania A."/>
            <person name="Kim E."/>
        </authorList>
    </citation>
    <scope>NUCLEOTIDE SEQUENCE [LARGE SCALE GENOMIC DNA]</scope>
    <source>
        <strain evidence="1 2">PLY_AMNH</strain>
    </source>
</reference>